<protein>
    <submittedName>
        <fullName evidence="1">Uncharacterized protein</fullName>
    </submittedName>
</protein>
<name>A0AAE1F519_PETCI</name>
<organism evidence="1 2">
    <name type="scientific">Petrolisthes cinctipes</name>
    <name type="common">Flat porcelain crab</name>
    <dbReference type="NCBI Taxonomy" id="88211"/>
    <lineage>
        <taxon>Eukaryota</taxon>
        <taxon>Metazoa</taxon>
        <taxon>Ecdysozoa</taxon>
        <taxon>Arthropoda</taxon>
        <taxon>Crustacea</taxon>
        <taxon>Multicrustacea</taxon>
        <taxon>Malacostraca</taxon>
        <taxon>Eumalacostraca</taxon>
        <taxon>Eucarida</taxon>
        <taxon>Decapoda</taxon>
        <taxon>Pleocyemata</taxon>
        <taxon>Anomura</taxon>
        <taxon>Galatheoidea</taxon>
        <taxon>Porcellanidae</taxon>
        <taxon>Petrolisthes</taxon>
    </lineage>
</organism>
<sequence>MSATVTFLQLSLPSLPLHLLPFSPLQILLNSFSSSISLSFSYLHLLLLSPISISYLHLLLPPSPLYSISFCLLLSRLPLPPSSYFLLPPPSSSILLLQPSPSFLSPPPRYLP</sequence>
<reference evidence="1" key="1">
    <citation type="submission" date="2023-10" db="EMBL/GenBank/DDBJ databases">
        <title>Genome assemblies of two species of porcelain crab, Petrolisthes cinctipes and Petrolisthes manimaculis (Anomura: Porcellanidae).</title>
        <authorList>
            <person name="Angst P."/>
        </authorList>
    </citation>
    <scope>NUCLEOTIDE SEQUENCE</scope>
    <source>
        <strain evidence="1">PB745_01</strain>
        <tissue evidence="1">Gill</tissue>
    </source>
</reference>
<dbReference type="AlphaFoldDB" id="A0AAE1F519"/>
<accession>A0AAE1F519</accession>
<dbReference type="Proteomes" id="UP001286313">
    <property type="component" value="Unassembled WGS sequence"/>
</dbReference>
<dbReference type="EMBL" id="JAWQEG010003348">
    <property type="protein sequence ID" value="KAK3866733.1"/>
    <property type="molecule type" value="Genomic_DNA"/>
</dbReference>
<comment type="caution">
    <text evidence="1">The sequence shown here is derived from an EMBL/GenBank/DDBJ whole genome shotgun (WGS) entry which is preliminary data.</text>
</comment>
<evidence type="ECO:0000313" key="1">
    <source>
        <dbReference type="EMBL" id="KAK3866733.1"/>
    </source>
</evidence>
<proteinExistence type="predicted"/>
<gene>
    <name evidence="1" type="ORF">Pcinc_027750</name>
</gene>
<keyword evidence="2" id="KW-1185">Reference proteome</keyword>
<evidence type="ECO:0000313" key="2">
    <source>
        <dbReference type="Proteomes" id="UP001286313"/>
    </source>
</evidence>